<feature type="compositionally biased region" description="Basic residues" evidence="1">
    <location>
        <begin position="207"/>
        <end position="233"/>
    </location>
</feature>
<accession>A0A1Q9EWU0</accession>
<protein>
    <submittedName>
        <fullName evidence="2">Uncharacterized protein</fullName>
    </submittedName>
</protein>
<dbReference type="AlphaFoldDB" id="A0A1Q9EWU0"/>
<keyword evidence="3" id="KW-1185">Reference proteome</keyword>
<proteinExistence type="predicted"/>
<reference evidence="2 3" key="1">
    <citation type="submission" date="2016-02" db="EMBL/GenBank/DDBJ databases">
        <title>Genome analysis of coral dinoflagellate symbionts highlights evolutionary adaptations to a symbiotic lifestyle.</title>
        <authorList>
            <person name="Aranda M."/>
            <person name="Li Y."/>
            <person name="Liew Y.J."/>
            <person name="Baumgarten S."/>
            <person name="Simakov O."/>
            <person name="Wilson M."/>
            <person name="Piel J."/>
            <person name="Ashoor H."/>
            <person name="Bougouffa S."/>
            <person name="Bajic V.B."/>
            <person name="Ryu T."/>
            <person name="Ravasi T."/>
            <person name="Bayer T."/>
            <person name="Micklem G."/>
            <person name="Kim H."/>
            <person name="Bhak J."/>
            <person name="Lajeunesse T.C."/>
            <person name="Voolstra C.R."/>
        </authorList>
    </citation>
    <scope>NUCLEOTIDE SEQUENCE [LARGE SCALE GENOMIC DNA]</scope>
    <source>
        <strain evidence="2 3">CCMP2467</strain>
    </source>
</reference>
<feature type="region of interest" description="Disordered" evidence="1">
    <location>
        <begin position="203"/>
        <end position="236"/>
    </location>
</feature>
<sequence>MKCIGPALITELRGECRDWLYLTPDGTCSSSCPEGTWSIRDLQTFEWESWAPTRTVRTPSAVAANPASMIAYTAPAITPVAQLQLTFGPIFLGPESPWKLKSPGQGSMAGSEAAQAIHPKQGAPGAFPRARPLADVPQGSQARKDCYHHYSCQLSSMPQPVGRVERAETHQRITADSDDNFVHGLEYVVTAGSKPYCLPAVPEQRGRHAAKRSKTKSTVQKTRKNHMKKKQYKKQATCPPGSWKNYSGAVGSRCETCPGDFGACITPVYDDIDVECVRRGITLIVATNVLNSSVPGLKGGWDFGWRDAPQLDREQKEGRFCRNRQAGWLMSVTVKRQREAYMPGDMTAEGMVVTLIALKVLAGIDMEATFRRAMATLADTALNAMILCCHKGGPLPQQEADTQTAWLVQVLEGHRIYSMGPWTFTLRRQLTKRGAEEVILQRMRKPALKKRALVMVGVGYSRGNQVDCPRGMYQQLGNQA</sequence>
<name>A0A1Q9EWU0_SYMMI</name>
<evidence type="ECO:0000313" key="3">
    <source>
        <dbReference type="Proteomes" id="UP000186817"/>
    </source>
</evidence>
<organism evidence="2 3">
    <name type="scientific">Symbiodinium microadriaticum</name>
    <name type="common">Dinoflagellate</name>
    <name type="synonym">Zooxanthella microadriatica</name>
    <dbReference type="NCBI Taxonomy" id="2951"/>
    <lineage>
        <taxon>Eukaryota</taxon>
        <taxon>Sar</taxon>
        <taxon>Alveolata</taxon>
        <taxon>Dinophyceae</taxon>
        <taxon>Suessiales</taxon>
        <taxon>Symbiodiniaceae</taxon>
        <taxon>Symbiodinium</taxon>
    </lineage>
</organism>
<dbReference type="EMBL" id="LSRX01000052">
    <property type="protein sequence ID" value="OLQ11914.1"/>
    <property type="molecule type" value="Genomic_DNA"/>
</dbReference>
<evidence type="ECO:0000256" key="1">
    <source>
        <dbReference type="SAM" id="MobiDB-lite"/>
    </source>
</evidence>
<gene>
    <name evidence="2" type="ORF">AK812_SmicGene4241</name>
</gene>
<comment type="caution">
    <text evidence="2">The sequence shown here is derived from an EMBL/GenBank/DDBJ whole genome shotgun (WGS) entry which is preliminary data.</text>
</comment>
<evidence type="ECO:0000313" key="2">
    <source>
        <dbReference type="EMBL" id="OLQ11914.1"/>
    </source>
</evidence>
<dbReference type="Proteomes" id="UP000186817">
    <property type="component" value="Unassembled WGS sequence"/>
</dbReference>